<dbReference type="GO" id="GO:0008641">
    <property type="term" value="F:ubiquitin-like modifier activating enzyme activity"/>
    <property type="evidence" value="ECO:0007669"/>
    <property type="project" value="InterPro"/>
</dbReference>
<dbReference type="GO" id="GO:0004792">
    <property type="term" value="F:thiosulfate-cyanide sulfurtransferase activity"/>
    <property type="evidence" value="ECO:0007669"/>
    <property type="project" value="TreeGrafter"/>
</dbReference>
<dbReference type="InterPro" id="IPR035985">
    <property type="entry name" value="Ubiquitin-activating_enz"/>
</dbReference>
<dbReference type="CDD" id="cd00757">
    <property type="entry name" value="ThiF_MoeB_HesA_family"/>
    <property type="match status" value="1"/>
</dbReference>
<evidence type="ECO:0000313" key="4">
    <source>
        <dbReference type="Proteomes" id="UP000249739"/>
    </source>
</evidence>
<evidence type="ECO:0000256" key="1">
    <source>
        <dbReference type="ARBA" id="ARBA00009919"/>
    </source>
</evidence>
<dbReference type="SUPFAM" id="SSF69572">
    <property type="entry name" value="Activating enzymes of the ubiquitin-like proteins"/>
    <property type="match status" value="1"/>
</dbReference>
<keyword evidence="3" id="KW-0548">Nucleotidyltransferase</keyword>
<name>A0A2W5FK95_9BACT</name>
<dbReference type="Proteomes" id="UP000249739">
    <property type="component" value="Unassembled WGS sequence"/>
</dbReference>
<dbReference type="PANTHER" id="PTHR10953">
    <property type="entry name" value="UBIQUITIN-ACTIVATING ENZYME E1"/>
    <property type="match status" value="1"/>
</dbReference>
<accession>A0A2W5FK95</accession>
<dbReference type="GO" id="GO:0005737">
    <property type="term" value="C:cytoplasm"/>
    <property type="evidence" value="ECO:0007669"/>
    <property type="project" value="TreeGrafter"/>
</dbReference>
<dbReference type="GO" id="GO:0016779">
    <property type="term" value="F:nucleotidyltransferase activity"/>
    <property type="evidence" value="ECO:0007669"/>
    <property type="project" value="UniProtKB-KW"/>
</dbReference>
<dbReference type="InterPro" id="IPR045886">
    <property type="entry name" value="ThiF/MoeB/HesA"/>
</dbReference>
<dbReference type="EMBL" id="QFOT01000108">
    <property type="protein sequence ID" value="PZP54804.1"/>
    <property type="molecule type" value="Genomic_DNA"/>
</dbReference>
<comment type="caution">
    <text evidence="3">The sequence shown here is derived from an EMBL/GenBank/DDBJ whole genome shotgun (WGS) entry which is preliminary data.</text>
</comment>
<evidence type="ECO:0000313" key="3">
    <source>
        <dbReference type="EMBL" id="PZP54804.1"/>
    </source>
</evidence>
<dbReference type="PANTHER" id="PTHR10953:SF102">
    <property type="entry name" value="ADENYLYLTRANSFERASE AND SULFURTRANSFERASE MOCS3"/>
    <property type="match status" value="1"/>
</dbReference>
<sequence length="248" mass="26968">MEPEKVNKIARYIRHIEINNFGEAGQFKVQKSRIAIVGAGGLGCPVVTYLAAAGVGAIKIIDADTIDISNLQRQFLYRPSDTGQLKAAVALEKMTDFNPDIQVEASNERLNVQNIDRMLSDFELIVDCSDNFETRYLLNRFAIENGKTLVSGAVSTTNGQLFTFKRGHPCYECLFPPLPENSQAPSCTEAPVLGSVVGTIGLMMVTEIMKEITGIGKSLAGSFISLSAADTSTKKIAFNKHPDCKICN</sequence>
<evidence type="ECO:0000259" key="2">
    <source>
        <dbReference type="Pfam" id="PF00899"/>
    </source>
</evidence>
<dbReference type="AlphaFoldDB" id="A0A2W5FK95"/>
<organism evidence="3 4">
    <name type="scientific">Micavibrio aeruginosavorus</name>
    <dbReference type="NCBI Taxonomy" id="349221"/>
    <lineage>
        <taxon>Bacteria</taxon>
        <taxon>Pseudomonadati</taxon>
        <taxon>Bdellovibrionota</taxon>
        <taxon>Bdellovibrionia</taxon>
        <taxon>Bdellovibrionales</taxon>
        <taxon>Pseudobdellovibrionaceae</taxon>
        <taxon>Micavibrio</taxon>
    </lineage>
</organism>
<feature type="domain" description="THIF-type NAD/FAD binding fold" evidence="2">
    <location>
        <begin position="12"/>
        <end position="245"/>
    </location>
</feature>
<proteinExistence type="inferred from homology"/>
<protein>
    <submittedName>
        <fullName evidence="3">Adenylyltransferase</fullName>
    </submittedName>
</protein>
<dbReference type="Pfam" id="PF00899">
    <property type="entry name" value="ThiF"/>
    <property type="match status" value="1"/>
</dbReference>
<comment type="similarity">
    <text evidence="1">Belongs to the HesA/MoeB/ThiF family.</text>
</comment>
<gene>
    <name evidence="3" type="ORF">DI586_08770</name>
</gene>
<keyword evidence="3" id="KW-0808">Transferase</keyword>
<reference evidence="3 4" key="1">
    <citation type="submission" date="2017-08" db="EMBL/GenBank/DDBJ databases">
        <title>Infants hospitalized years apart are colonized by the same room-sourced microbial strains.</title>
        <authorList>
            <person name="Brooks B."/>
            <person name="Olm M.R."/>
            <person name="Firek B.A."/>
            <person name="Baker R."/>
            <person name="Thomas B.C."/>
            <person name="Morowitz M.J."/>
            <person name="Banfield J.F."/>
        </authorList>
    </citation>
    <scope>NUCLEOTIDE SEQUENCE [LARGE SCALE GENOMIC DNA]</scope>
    <source>
        <strain evidence="3">S2_006_000_R2_64</strain>
    </source>
</reference>
<dbReference type="FunFam" id="3.40.50.720:FF:000080">
    <property type="entry name" value="Thiazole biosynthesis adenylyltransferase ThiF"/>
    <property type="match status" value="1"/>
</dbReference>
<dbReference type="Gene3D" id="3.40.50.720">
    <property type="entry name" value="NAD(P)-binding Rossmann-like Domain"/>
    <property type="match status" value="1"/>
</dbReference>
<dbReference type="InterPro" id="IPR000594">
    <property type="entry name" value="ThiF_NAD_FAD-bd"/>
</dbReference>